<proteinExistence type="predicted"/>
<dbReference type="KEGG" id="hhg:XM38_042090"/>
<dbReference type="AlphaFoldDB" id="A0A1Z3HSY6"/>
<dbReference type="Proteomes" id="UP000191901">
    <property type="component" value="Chromosome"/>
</dbReference>
<sequence length="50" mass="5718">MRPWMLQLSRASDKQRLQVQVASQQGAVDFCRGPRLVLNVVDPEPQPDQK</sequence>
<name>A0A1Z3HSY6_9CYAN</name>
<reference evidence="1 2" key="1">
    <citation type="journal article" date="2016" name="Biochim. Biophys. Acta">
        <title>Characterization of red-shifted phycobilisomes isolated from the chlorophyll f-containing cyanobacterium Halomicronema hongdechloris.</title>
        <authorList>
            <person name="Li Y."/>
            <person name="Lin Y."/>
            <person name="Garvey C.J."/>
            <person name="Birch D."/>
            <person name="Corkery R.W."/>
            <person name="Loughlin P.C."/>
            <person name="Scheer H."/>
            <person name="Willows R.D."/>
            <person name="Chen M."/>
        </authorList>
    </citation>
    <scope>NUCLEOTIDE SEQUENCE [LARGE SCALE GENOMIC DNA]</scope>
    <source>
        <strain evidence="1 2">C2206</strain>
    </source>
</reference>
<accession>A0A1Z3HSY6</accession>
<evidence type="ECO:0000313" key="1">
    <source>
        <dbReference type="EMBL" id="ASC73247.1"/>
    </source>
</evidence>
<gene>
    <name evidence="1" type="ORF">XM38_042090</name>
</gene>
<dbReference type="EMBL" id="CP021983">
    <property type="protein sequence ID" value="ASC73247.1"/>
    <property type="molecule type" value="Genomic_DNA"/>
</dbReference>
<evidence type="ECO:0000313" key="2">
    <source>
        <dbReference type="Proteomes" id="UP000191901"/>
    </source>
</evidence>
<organism evidence="1 2">
    <name type="scientific">Halomicronema hongdechloris C2206</name>
    <dbReference type="NCBI Taxonomy" id="1641165"/>
    <lineage>
        <taxon>Bacteria</taxon>
        <taxon>Bacillati</taxon>
        <taxon>Cyanobacteriota</taxon>
        <taxon>Cyanophyceae</taxon>
        <taxon>Nodosilineales</taxon>
        <taxon>Nodosilineaceae</taxon>
        <taxon>Halomicronema</taxon>
    </lineage>
</organism>
<keyword evidence="2" id="KW-1185">Reference proteome</keyword>
<protein>
    <submittedName>
        <fullName evidence="1">Uncharacterized protein</fullName>
    </submittedName>
</protein>